<keyword evidence="5" id="KW-0811">Translocation</keyword>
<reference evidence="9" key="1">
    <citation type="journal article" date="2014" name="Front. Microbiol.">
        <title>High frequency of phylogenetically diverse reductive dehalogenase-homologous genes in deep subseafloor sedimentary metagenomes.</title>
        <authorList>
            <person name="Kawai M."/>
            <person name="Futagami T."/>
            <person name="Toyoda A."/>
            <person name="Takaki Y."/>
            <person name="Nishi S."/>
            <person name="Hori S."/>
            <person name="Arai W."/>
            <person name="Tsubouchi T."/>
            <person name="Morono Y."/>
            <person name="Uchiyama I."/>
            <person name="Ito T."/>
            <person name="Fujiyama A."/>
            <person name="Inagaki F."/>
            <person name="Takami H."/>
        </authorList>
    </citation>
    <scope>NUCLEOTIDE SEQUENCE</scope>
    <source>
        <strain evidence="9">Expedition CK06-06</strain>
    </source>
</reference>
<evidence type="ECO:0000256" key="5">
    <source>
        <dbReference type="ARBA" id="ARBA00023010"/>
    </source>
</evidence>
<evidence type="ECO:0000313" key="9">
    <source>
        <dbReference type="EMBL" id="GAI08520.1"/>
    </source>
</evidence>
<comment type="caution">
    <text evidence="9">The sequence shown here is derived from an EMBL/GenBank/DDBJ whole genome shotgun (WGS) entry which is preliminary data.</text>
</comment>
<dbReference type="GO" id="GO:0016020">
    <property type="term" value="C:membrane"/>
    <property type="evidence" value="ECO:0007669"/>
    <property type="project" value="InterPro"/>
</dbReference>
<dbReference type="GO" id="GO:0012505">
    <property type="term" value="C:endomembrane system"/>
    <property type="evidence" value="ECO:0007669"/>
    <property type="project" value="UniProtKB-SubCell"/>
</dbReference>
<dbReference type="InterPro" id="IPR023391">
    <property type="entry name" value="Prot_translocase_SecE_dom_sf"/>
</dbReference>
<dbReference type="Gene3D" id="1.20.5.820">
    <property type="entry name" value="Preprotein translocase SecE subunit"/>
    <property type="match status" value="1"/>
</dbReference>
<dbReference type="GO" id="GO:0006886">
    <property type="term" value="P:intracellular protein transport"/>
    <property type="evidence" value="ECO:0007669"/>
    <property type="project" value="InterPro"/>
</dbReference>
<dbReference type="Pfam" id="PF00584">
    <property type="entry name" value="SecE"/>
    <property type="match status" value="1"/>
</dbReference>
<dbReference type="GO" id="GO:0006605">
    <property type="term" value="P:protein targeting"/>
    <property type="evidence" value="ECO:0007669"/>
    <property type="project" value="InterPro"/>
</dbReference>
<accession>X1M1J3</accession>
<evidence type="ECO:0008006" key="10">
    <source>
        <dbReference type="Google" id="ProtNLM"/>
    </source>
</evidence>
<dbReference type="GO" id="GO:0008320">
    <property type="term" value="F:protein transmembrane transporter activity"/>
    <property type="evidence" value="ECO:0007669"/>
    <property type="project" value="InterPro"/>
</dbReference>
<name>X1M1J3_9ZZZZ</name>
<dbReference type="InterPro" id="IPR008158">
    <property type="entry name" value="Translocase_Sec61-g"/>
</dbReference>
<evidence type="ECO:0000256" key="4">
    <source>
        <dbReference type="ARBA" id="ARBA00022989"/>
    </source>
</evidence>
<dbReference type="InterPro" id="IPR001901">
    <property type="entry name" value="Translocase_SecE/Sec61-g"/>
</dbReference>
<keyword evidence="2 8" id="KW-0812">Transmembrane</keyword>
<evidence type="ECO:0000256" key="6">
    <source>
        <dbReference type="ARBA" id="ARBA00023136"/>
    </source>
</evidence>
<feature type="transmembrane region" description="Helical" evidence="8">
    <location>
        <begin position="32"/>
        <end position="54"/>
    </location>
</feature>
<dbReference type="SUPFAM" id="SSF103456">
    <property type="entry name" value="Preprotein translocase SecE subunit"/>
    <property type="match status" value="1"/>
</dbReference>
<dbReference type="EMBL" id="BARV01006135">
    <property type="protein sequence ID" value="GAI08520.1"/>
    <property type="molecule type" value="Genomic_DNA"/>
</dbReference>
<evidence type="ECO:0000256" key="2">
    <source>
        <dbReference type="ARBA" id="ARBA00022692"/>
    </source>
</evidence>
<evidence type="ECO:0000256" key="7">
    <source>
        <dbReference type="ARBA" id="ARBA00037847"/>
    </source>
</evidence>
<comment type="subcellular location">
    <subcellularLocation>
        <location evidence="7">Endomembrane system</location>
        <topology evidence="7">Single-pass membrane protein</topology>
    </subcellularLocation>
</comment>
<proteinExistence type="predicted"/>
<keyword evidence="4 8" id="KW-1133">Transmembrane helix</keyword>
<dbReference type="AlphaFoldDB" id="X1M1J3"/>
<dbReference type="NCBIfam" id="TIGR00327">
    <property type="entry name" value="secE_euk_arch"/>
    <property type="match status" value="1"/>
</dbReference>
<keyword evidence="6 8" id="KW-0472">Membrane</keyword>
<evidence type="ECO:0000256" key="3">
    <source>
        <dbReference type="ARBA" id="ARBA00022927"/>
    </source>
</evidence>
<gene>
    <name evidence="9" type="ORF">S06H3_12542</name>
</gene>
<keyword evidence="1" id="KW-0813">Transport</keyword>
<protein>
    <recommendedName>
        <fullName evidence="10">Protein translocase subunit SecE</fullName>
    </recommendedName>
</protein>
<keyword evidence="3" id="KW-0653">Protein transport</keyword>
<organism evidence="9">
    <name type="scientific">marine sediment metagenome</name>
    <dbReference type="NCBI Taxonomy" id="412755"/>
    <lineage>
        <taxon>unclassified sequences</taxon>
        <taxon>metagenomes</taxon>
        <taxon>ecological metagenomes</taxon>
    </lineage>
</organism>
<sequence length="58" mass="6567">MESLTKTKSFLIKCRRVWHTLKKPTRKEFEQIAKVSAIGIVILGALGFILSMAMKAFV</sequence>
<evidence type="ECO:0000256" key="8">
    <source>
        <dbReference type="SAM" id="Phobius"/>
    </source>
</evidence>
<evidence type="ECO:0000256" key="1">
    <source>
        <dbReference type="ARBA" id="ARBA00022448"/>
    </source>
</evidence>